<evidence type="ECO:0000256" key="6">
    <source>
        <dbReference type="ARBA" id="ARBA00023170"/>
    </source>
</evidence>
<feature type="transmembrane region" description="Helical" evidence="8">
    <location>
        <begin position="123"/>
        <end position="149"/>
    </location>
</feature>
<feature type="transmembrane region" description="Helical" evidence="8">
    <location>
        <begin position="278"/>
        <end position="302"/>
    </location>
</feature>
<dbReference type="Pfam" id="PF00001">
    <property type="entry name" value="7tm_1"/>
    <property type="match status" value="1"/>
</dbReference>
<evidence type="ECO:0000256" key="8">
    <source>
        <dbReference type="SAM" id="Phobius"/>
    </source>
</evidence>
<evidence type="ECO:0000259" key="9">
    <source>
        <dbReference type="PROSITE" id="PS50262"/>
    </source>
</evidence>
<keyword evidence="3 8" id="KW-1133">Transmembrane helix</keyword>
<dbReference type="Gene3D" id="1.20.1070.10">
    <property type="entry name" value="Rhodopsin 7-helix transmembrane proteins"/>
    <property type="match status" value="1"/>
</dbReference>
<dbReference type="GO" id="GO:0005886">
    <property type="term" value="C:plasma membrane"/>
    <property type="evidence" value="ECO:0007669"/>
    <property type="project" value="TreeGrafter"/>
</dbReference>
<accession>A0AAV4FZC5</accession>
<dbReference type="AlphaFoldDB" id="A0AAV4FZC5"/>
<evidence type="ECO:0000256" key="1">
    <source>
        <dbReference type="ARBA" id="ARBA00004141"/>
    </source>
</evidence>
<dbReference type="GO" id="GO:0004930">
    <property type="term" value="F:G protein-coupled receptor activity"/>
    <property type="evidence" value="ECO:0007669"/>
    <property type="project" value="UniProtKB-KW"/>
</dbReference>
<keyword evidence="5 8" id="KW-0472">Membrane</keyword>
<dbReference type="PANTHER" id="PTHR24243:SF233">
    <property type="entry name" value="THYROTROPIN-RELEASING HORMONE RECEPTOR"/>
    <property type="match status" value="1"/>
</dbReference>
<feature type="transmembrane region" description="Helical" evidence="8">
    <location>
        <begin position="161"/>
        <end position="181"/>
    </location>
</feature>
<protein>
    <submittedName>
        <fullName evidence="10">Peptide receptor GPCR</fullName>
    </submittedName>
</protein>
<feature type="transmembrane region" description="Helical" evidence="8">
    <location>
        <begin position="76"/>
        <end position="103"/>
    </location>
</feature>
<feature type="transmembrane region" description="Helical" evidence="8">
    <location>
        <begin position="43"/>
        <end position="64"/>
    </location>
</feature>
<evidence type="ECO:0000256" key="5">
    <source>
        <dbReference type="ARBA" id="ARBA00023136"/>
    </source>
</evidence>
<feature type="transmembrane region" description="Helical" evidence="8">
    <location>
        <begin position="218"/>
        <end position="239"/>
    </location>
</feature>
<comment type="subcellular location">
    <subcellularLocation>
        <location evidence="1">Membrane</location>
        <topology evidence="1">Multi-pass membrane protein</topology>
    </subcellularLocation>
</comment>
<evidence type="ECO:0000256" key="3">
    <source>
        <dbReference type="ARBA" id="ARBA00022989"/>
    </source>
</evidence>
<dbReference type="Proteomes" id="UP000762676">
    <property type="component" value="Unassembled WGS sequence"/>
</dbReference>
<dbReference type="PROSITE" id="PS50262">
    <property type="entry name" value="G_PROTEIN_RECEP_F1_2"/>
    <property type="match status" value="1"/>
</dbReference>
<evidence type="ECO:0000256" key="4">
    <source>
        <dbReference type="ARBA" id="ARBA00023040"/>
    </source>
</evidence>
<keyword evidence="6 10" id="KW-0675">Receptor</keyword>
<proteinExistence type="predicted"/>
<feature type="transmembrane region" description="Helical" evidence="8">
    <location>
        <begin position="314"/>
        <end position="340"/>
    </location>
</feature>
<gene>
    <name evidence="10" type="ORF">ElyMa_003999100</name>
</gene>
<dbReference type="PANTHER" id="PTHR24243">
    <property type="entry name" value="G-PROTEIN COUPLED RECEPTOR"/>
    <property type="match status" value="1"/>
</dbReference>
<dbReference type="EMBL" id="BMAT01008133">
    <property type="protein sequence ID" value="GFR78614.1"/>
    <property type="molecule type" value="Genomic_DNA"/>
</dbReference>
<organism evidence="10 11">
    <name type="scientific">Elysia marginata</name>
    <dbReference type="NCBI Taxonomy" id="1093978"/>
    <lineage>
        <taxon>Eukaryota</taxon>
        <taxon>Metazoa</taxon>
        <taxon>Spiralia</taxon>
        <taxon>Lophotrochozoa</taxon>
        <taxon>Mollusca</taxon>
        <taxon>Gastropoda</taxon>
        <taxon>Heterobranchia</taxon>
        <taxon>Euthyneura</taxon>
        <taxon>Panpulmonata</taxon>
        <taxon>Sacoglossa</taxon>
        <taxon>Placobranchoidea</taxon>
        <taxon>Plakobranchidae</taxon>
        <taxon>Elysia</taxon>
    </lineage>
</organism>
<dbReference type="InterPro" id="IPR017452">
    <property type="entry name" value="GPCR_Rhodpsn_7TM"/>
</dbReference>
<comment type="caution">
    <text evidence="10">The sequence shown here is derived from an EMBL/GenBank/DDBJ whole genome shotgun (WGS) entry which is preliminary data.</text>
</comment>
<reference evidence="10 11" key="1">
    <citation type="journal article" date="2021" name="Elife">
        <title>Chloroplast acquisition without the gene transfer in kleptoplastic sea slugs, Plakobranchus ocellatus.</title>
        <authorList>
            <person name="Maeda T."/>
            <person name="Takahashi S."/>
            <person name="Yoshida T."/>
            <person name="Shimamura S."/>
            <person name="Takaki Y."/>
            <person name="Nagai Y."/>
            <person name="Toyoda A."/>
            <person name="Suzuki Y."/>
            <person name="Arimoto A."/>
            <person name="Ishii H."/>
            <person name="Satoh N."/>
            <person name="Nishiyama T."/>
            <person name="Hasebe M."/>
            <person name="Maruyama T."/>
            <person name="Minagawa J."/>
            <person name="Obokata J."/>
            <person name="Shigenobu S."/>
        </authorList>
    </citation>
    <scope>NUCLEOTIDE SEQUENCE [LARGE SCALE GENOMIC DNA]</scope>
</reference>
<keyword evidence="2 8" id="KW-0812">Transmembrane</keyword>
<feature type="domain" description="G-protein coupled receptors family 1 profile" evidence="9">
    <location>
        <begin position="55"/>
        <end position="337"/>
    </location>
</feature>
<evidence type="ECO:0000256" key="7">
    <source>
        <dbReference type="ARBA" id="ARBA00023224"/>
    </source>
</evidence>
<evidence type="ECO:0000313" key="11">
    <source>
        <dbReference type="Proteomes" id="UP000762676"/>
    </source>
</evidence>
<sequence>MAMEASNLSSSLVELEAISTPIASTPVVPYREEFFFTFKLLSYINPAIILLGLVSNVFNITVFLKTGATDNVTILLLSLAVSDFVFLSIITPTMCGAVIHALAPSHMPFSQILLLRFFPYWPAYTVYDLSTFITVSLGVMRCACVAMPLKFKLVFTKSRTIKWVLFLVALAVSLRIPVLTIHRISWRTDPKTNISSPSLKAKNRVQMSHINDILNRGVVIYITYITMVTCVCILTFKLYQASKMRRSCKATSTQSSDKTDSPADQGLSSRDLKVVKSVVLVCTIFVLLQFPFLLVSSIRLVVPEFDNENGLELLFGIFTRVNTTCSYLNASLNIFIYYNYNSKYRSVFRTLMSLKSKQ</sequence>
<keyword evidence="11" id="KW-1185">Reference proteome</keyword>
<name>A0AAV4FZC5_9GAST</name>
<dbReference type="SUPFAM" id="SSF81321">
    <property type="entry name" value="Family A G protein-coupled receptor-like"/>
    <property type="match status" value="1"/>
</dbReference>
<dbReference type="PRINTS" id="PR00237">
    <property type="entry name" value="GPCRRHODOPSN"/>
</dbReference>
<keyword evidence="4" id="KW-0297">G-protein coupled receptor</keyword>
<evidence type="ECO:0000256" key="2">
    <source>
        <dbReference type="ARBA" id="ARBA00022692"/>
    </source>
</evidence>
<evidence type="ECO:0000313" key="10">
    <source>
        <dbReference type="EMBL" id="GFR78614.1"/>
    </source>
</evidence>
<keyword evidence="7" id="KW-0807">Transducer</keyword>
<dbReference type="InterPro" id="IPR000276">
    <property type="entry name" value="GPCR_Rhodpsn"/>
</dbReference>